<reference evidence="1" key="1">
    <citation type="submission" date="2018-02" db="EMBL/GenBank/DDBJ databases">
        <title>Rhizophora mucronata_Transcriptome.</title>
        <authorList>
            <person name="Meera S.P."/>
            <person name="Sreeshan A."/>
            <person name="Augustine A."/>
        </authorList>
    </citation>
    <scope>NUCLEOTIDE SEQUENCE</scope>
    <source>
        <tissue evidence="1">Leaf</tissue>
    </source>
</reference>
<name>A0A2P2P9G9_RHIMU</name>
<accession>A0A2P2P9G9</accession>
<protein>
    <submittedName>
        <fullName evidence="1">Uncharacterized protein</fullName>
    </submittedName>
</protein>
<dbReference type="EMBL" id="GGEC01070932">
    <property type="protein sequence ID" value="MBX51416.1"/>
    <property type="molecule type" value="Transcribed_RNA"/>
</dbReference>
<organism evidence="1">
    <name type="scientific">Rhizophora mucronata</name>
    <name type="common">Asiatic mangrove</name>
    <dbReference type="NCBI Taxonomy" id="61149"/>
    <lineage>
        <taxon>Eukaryota</taxon>
        <taxon>Viridiplantae</taxon>
        <taxon>Streptophyta</taxon>
        <taxon>Embryophyta</taxon>
        <taxon>Tracheophyta</taxon>
        <taxon>Spermatophyta</taxon>
        <taxon>Magnoliopsida</taxon>
        <taxon>eudicotyledons</taxon>
        <taxon>Gunneridae</taxon>
        <taxon>Pentapetalae</taxon>
        <taxon>rosids</taxon>
        <taxon>fabids</taxon>
        <taxon>Malpighiales</taxon>
        <taxon>Rhizophoraceae</taxon>
        <taxon>Rhizophora</taxon>
    </lineage>
</organism>
<sequence>MGDDTTAYLPRCFFHKCWNHRTSNVSPQKLKSLFLVHV</sequence>
<proteinExistence type="predicted"/>
<evidence type="ECO:0000313" key="1">
    <source>
        <dbReference type="EMBL" id="MBX51416.1"/>
    </source>
</evidence>
<dbReference type="AlphaFoldDB" id="A0A2P2P9G9"/>